<feature type="transmembrane region" description="Helical" evidence="2">
    <location>
        <begin position="20"/>
        <end position="41"/>
    </location>
</feature>
<dbReference type="Proteomes" id="UP001651158">
    <property type="component" value="Unassembled WGS sequence"/>
</dbReference>
<feature type="compositionally biased region" description="Pro residues" evidence="1">
    <location>
        <begin position="145"/>
        <end position="159"/>
    </location>
</feature>
<comment type="caution">
    <text evidence="3">The sequence shown here is derived from an EMBL/GenBank/DDBJ whole genome shotgun (WGS) entry which is preliminary data.</text>
</comment>
<feature type="transmembrane region" description="Helical" evidence="2">
    <location>
        <begin position="53"/>
        <end position="75"/>
    </location>
</feature>
<protein>
    <submittedName>
        <fullName evidence="3">Uncharacterized protein</fullName>
    </submittedName>
</protein>
<dbReference type="EMBL" id="JAKROA010000014">
    <property type="protein sequence ID" value="KAL5104081.1"/>
    <property type="molecule type" value="Genomic_DNA"/>
</dbReference>
<sequence length="174" mass="19708">MEVSPSRRDRIKQSEYRKFLKIRTIVFGILAFAFFAVGLPLVICFKEAQGRAIWAIGLMSLVLSTVCALIFLIYLPIFMRVMATRSDTAVYHPRTAEALKDSPYPRQTDVESPSTSGQLSSRRLVATNPNYDPNGDPFLQSRPQEPAPFAPTIPPLPTEEPPRYDYIQRDQGRM</sequence>
<accession>A0ABR4Q3D2</accession>
<evidence type="ECO:0000313" key="3">
    <source>
        <dbReference type="EMBL" id="KAL5104081.1"/>
    </source>
</evidence>
<evidence type="ECO:0000256" key="1">
    <source>
        <dbReference type="SAM" id="MobiDB-lite"/>
    </source>
</evidence>
<proteinExistence type="predicted"/>
<feature type="compositionally biased region" description="Polar residues" evidence="1">
    <location>
        <begin position="110"/>
        <end position="131"/>
    </location>
</feature>
<evidence type="ECO:0000313" key="4">
    <source>
        <dbReference type="Proteomes" id="UP001651158"/>
    </source>
</evidence>
<evidence type="ECO:0000256" key="2">
    <source>
        <dbReference type="SAM" id="Phobius"/>
    </source>
</evidence>
<name>A0ABR4Q3D2_9CEST</name>
<organism evidence="3 4">
    <name type="scientific">Taenia crassiceps</name>
    <dbReference type="NCBI Taxonomy" id="6207"/>
    <lineage>
        <taxon>Eukaryota</taxon>
        <taxon>Metazoa</taxon>
        <taxon>Spiralia</taxon>
        <taxon>Lophotrochozoa</taxon>
        <taxon>Platyhelminthes</taxon>
        <taxon>Cestoda</taxon>
        <taxon>Eucestoda</taxon>
        <taxon>Cyclophyllidea</taxon>
        <taxon>Taeniidae</taxon>
        <taxon>Taenia</taxon>
    </lineage>
</organism>
<feature type="region of interest" description="Disordered" evidence="1">
    <location>
        <begin position="101"/>
        <end position="174"/>
    </location>
</feature>
<gene>
    <name evidence="3" type="ORF">TcWFU_003715</name>
</gene>
<reference evidence="3 4" key="1">
    <citation type="journal article" date="2022" name="Front. Cell. Infect. Microbiol.">
        <title>The Genomes of Two Strains of Taenia crassiceps the Animal Model for the Study of Human Cysticercosis.</title>
        <authorList>
            <person name="Bobes R.J."/>
            <person name="Estrada K."/>
            <person name="Rios-Valencia D.G."/>
            <person name="Calderon-Gallegos A."/>
            <person name="de la Torre P."/>
            <person name="Carrero J.C."/>
            <person name="Sanchez-Flores A."/>
            <person name="Laclette J.P."/>
        </authorList>
    </citation>
    <scope>NUCLEOTIDE SEQUENCE [LARGE SCALE GENOMIC DNA]</scope>
    <source>
        <strain evidence="3">WFUcys</strain>
    </source>
</reference>
<keyword evidence="4" id="KW-1185">Reference proteome</keyword>
<keyword evidence="2" id="KW-0472">Membrane</keyword>
<keyword evidence="2" id="KW-0812">Transmembrane</keyword>
<keyword evidence="2" id="KW-1133">Transmembrane helix</keyword>
<feature type="compositionally biased region" description="Basic and acidic residues" evidence="1">
    <location>
        <begin position="160"/>
        <end position="174"/>
    </location>
</feature>